<feature type="coiled-coil region" evidence="1">
    <location>
        <begin position="1066"/>
        <end position="1101"/>
    </location>
</feature>
<evidence type="ECO:0000313" key="3">
    <source>
        <dbReference type="EnsemblMetazoa" id="AMEC010080-PA"/>
    </source>
</evidence>
<dbReference type="VEuPathDB" id="VectorBase:AMEC010080"/>
<evidence type="ECO:0000313" key="4">
    <source>
        <dbReference type="Proteomes" id="UP000075902"/>
    </source>
</evidence>
<feature type="coiled-coil region" evidence="1">
    <location>
        <begin position="127"/>
        <end position="370"/>
    </location>
</feature>
<feature type="coiled-coil region" evidence="1">
    <location>
        <begin position="952"/>
        <end position="993"/>
    </location>
</feature>
<keyword evidence="1" id="KW-0175">Coiled coil</keyword>
<organism evidence="3 4">
    <name type="scientific">Anopheles melas</name>
    <dbReference type="NCBI Taxonomy" id="34690"/>
    <lineage>
        <taxon>Eukaryota</taxon>
        <taxon>Metazoa</taxon>
        <taxon>Ecdysozoa</taxon>
        <taxon>Arthropoda</taxon>
        <taxon>Hexapoda</taxon>
        <taxon>Insecta</taxon>
        <taxon>Pterygota</taxon>
        <taxon>Neoptera</taxon>
        <taxon>Endopterygota</taxon>
        <taxon>Diptera</taxon>
        <taxon>Nematocera</taxon>
        <taxon>Culicoidea</taxon>
        <taxon>Culicidae</taxon>
        <taxon>Anophelinae</taxon>
        <taxon>Anopheles</taxon>
    </lineage>
</organism>
<protein>
    <recommendedName>
        <fullName evidence="5">Asterless</fullName>
    </recommendedName>
</protein>
<proteinExistence type="predicted"/>
<feature type="coiled-coil region" evidence="1">
    <location>
        <begin position="18"/>
        <end position="52"/>
    </location>
</feature>
<feature type="compositionally biased region" description="Low complexity" evidence="2">
    <location>
        <begin position="828"/>
        <end position="839"/>
    </location>
</feature>
<evidence type="ECO:0000256" key="1">
    <source>
        <dbReference type="SAM" id="Coils"/>
    </source>
</evidence>
<feature type="region of interest" description="Disordered" evidence="2">
    <location>
        <begin position="800"/>
        <end position="862"/>
    </location>
</feature>
<evidence type="ECO:0000256" key="2">
    <source>
        <dbReference type="SAM" id="MobiDB-lite"/>
    </source>
</evidence>
<dbReference type="EnsemblMetazoa" id="AMEC010080-RA">
    <property type="protein sequence ID" value="AMEC010080-PA"/>
    <property type="gene ID" value="AMEC010080"/>
</dbReference>
<accession>A0A182TXH8</accession>
<feature type="region of interest" description="Disordered" evidence="2">
    <location>
        <begin position="52"/>
        <end position="97"/>
    </location>
</feature>
<dbReference type="Proteomes" id="UP000075902">
    <property type="component" value="Unassembled WGS sequence"/>
</dbReference>
<reference evidence="4" key="1">
    <citation type="submission" date="2014-01" db="EMBL/GenBank/DDBJ databases">
        <title>The Genome Sequence of Anopheles melas CM1001059_A (V2).</title>
        <authorList>
            <consortium name="The Broad Institute Genomics Platform"/>
            <person name="Neafsey D.E."/>
            <person name="Besansky N."/>
            <person name="Howell P."/>
            <person name="Walton C."/>
            <person name="Young S.K."/>
            <person name="Zeng Q."/>
            <person name="Gargeya S."/>
            <person name="Fitzgerald M."/>
            <person name="Haas B."/>
            <person name="Abouelleil A."/>
            <person name="Allen A.W."/>
            <person name="Alvarado L."/>
            <person name="Arachchi H.M."/>
            <person name="Berlin A.M."/>
            <person name="Chapman S.B."/>
            <person name="Gainer-Dewar J."/>
            <person name="Goldberg J."/>
            <person name="Griggs A."/>
            <person name="Gujja S."/>
            <person name="Hansen M."/>
            <person name="Howarth C."/>
            <person name="Imamovic A."/>
            <person name="Ireland A."/>
            <person name="Larimer J."/>
            <person name="McCowan C."/>
            <person name="Murphy C."/>
            <person name="Pearson M."/>
            <person name="Poon T.W."/>
            <person name="Priest M."/>
            <person name="Roberts A."/>
            <person name="Saif S."/>
            <person name="Shea T."/>
            <person name="Sisk P."/>
            <person name="Sykes S."/>
            <person name="Wortman J."/>
            <person name="Nusbaum C."/>
            <person name="Birren B."/>
        </authorList>
    </citation>
    <scope>NUCLEOTIDE SEQUENCE [LARGE SCALE GENOMIC DNA]</scope>
    <source>
        <strain evidence="4">CM1001059</strain>
    </source>
</reference>
<feature type="compositionally biased region" description="Gly residues" evidence="2">
    <location>
        <begin position="695"/>
        <end position="712"/>
    </location>
</feature>
<feature type="coiled-coil region" evidence="1">
    <location>
        <begin position="551"/>
        <end position="670"/>
    </location>
</feature>
<dbReference type="STRING" id="34690.A0A182TXH8"/>
<sequence length="1106" mass="125796">MNGPPLVSIFNDGVSINLNRSEIERQRAAEEEEELADRKRRQEQLANELENAFGDLDCDDTLNSSSHHYSDEEDDFDSGCDGKRTLPPASAPPPRMQSNGMMNLFDHAPATPAKDGGGPAPEDGLAVRELRLLLESKTRELEHVTREMYDQCHKHEQQIGELEKKLLIEQAEKDRANMTRDQTRELLVQSKTKISELEDAAEKLRAKVSGLEDQNVKLVAELEQKNMMLQDSLHRYRMLEQNSAQKADRHTDALLKQTEERHNAKVAMMQQQIDNLRSELDDRQQDCRRLEARYGELQKSREALLIDQSETVQRLQDQLEDSQRQCSNLLSRTKAQGDFEQERLRLRSRINALEQEQSEMRQTIHDLTHRLEKSNAELELVDSIVHGQANGADASSGDRKQPNANVTAGYTFAQRNLIGSTPNNNRGGDGDEDGDSRVVRLKNELRVCMTGQQEKRDSIRQLEANLQAKDRELEQLKRDEGETLVQMNQYKEDAFRLASKCRILEQELEKLSLEGQNAKKDSERSSVGGSAGTHRRRSSYDVRQEALEDKIFALQQAKLEADEQIELLEREKAQLTERCKTLDGEAGTCAALKLEVEKQKFLLADAQQECDRLKRLYIEVSGAKEELGRELSTLRAQDSAKQIAALQEQAVSLERALQLAELKASELSKLLDKEKTSHEELLKQVSCGMDASGQKKGGSVGGGGGGGGGGTSSGNSCPKCIDGLTQISKLEIENLKLQSACSSQLREISELKVQLNEQHATITELHKRLDLKAERDQLIDELKEKAAQFEQIIRNQISTNSSSATTSDSATSPIRQRVASRDQSVGTADDVAAADSGASSEDRSNATPIDQQDIRRQLRDQEQKVREEMAKAFAGQIKQIEERFRAQFARFEENIDTLKTELYDRVAELKVRNQEVEVLKCAIVTEREKMRELLAQKDADARALFDKQSELMGRYKAEVANGQKKVQFLERELQEKRELCASERQSMEKLIAQITAERKMFREREQEMNDRFQEVETEYQKSLDLVTEKYQSAKKTALNYKKYAEDKEQHMLKEYDRIKEGYHVALQKVQTRMKEALEGKEQHLREKIAKLEAEYESKLQHVRQKS</sequence>
<name>A0A182TXH8_9DIPT</name>
<feature type="coiled-coil region" evidence="1">
    <location>
        <begin position="768"/>
        <end position="799"/>
    </location>
</feature>
<feature type="compositionally biased region" description="Polar residues" evidence="2">
    <location>
        <begin position="417"/>
        <end position="426"/>
    </location>
</feature>
<feature type="region of interest" description="Disordered" evidence="2">
    <location>
        <begin position="417"/>
        <end position="436"/>
    </location>
</feature>
<feature type="region of interest" description="Disordered" evidence="2">
    <location>
        <begin position="515"/>
        <end position="540"/>
    </location>
</feature>
<feature type="compositionally biased region" description="Low complexity" evidence="2">
    <location>
        <begin position="800"/>
        <end position="812"/>
    </location>
</feature>
<dbReference type="PANTHER" id="PTHR43941:SF1">
    <property type="entry name" value="STRUCTURAL MAINTENANCE OF CHROMOSOMES PROTEIN 2"/>
    <property type="match status" value="1"/>
</dbReference>
<reference evidence="3" key="2">
    <citation type="submission" date="2020-05" db="UniProtKB">
        <authorList>
            <consortium name="EnsemblMetazoa"/>
        </authorList>
    </citation>
    <scope>IDENTIFICATION</scope>
    <source>
        <strain evidence="3">CM1001059</strain>
    </source>
</reference>
<feature type="compositionally biased region" description="Basic and acidic residues" evidence="2">
    <location>
        <begin position="852"/>
        <end position="862"/>
    </location>
</feature>
<feature type="region of interest" description="Disordered" evidence="2">
    <location>
        <begin position="692"/>
        <end position="713"/>
    </location>
</feature>
<evidence type="ECO:0008006" key="5">
    <source>
        <dbReference type="Google" id="ProtNLM"/>
    </source>
</evidence>
<feature type="compositionally biased region" description="Basic and acidic residues" evidence="2">
    <location>
        <begin position="515"/>
        <end position="524"/>
    </location>
</feature>
<dbReference type="PANTHER" id="PTHR43941">
    <property type="entry name" value="STRUCTURAL MAINTENANCE OF CHROMOSOMES PROTEIN 2"/>
    <property type="match status" value="1"/>
</dbReference>
<dbReference type="AlphaFoldDB" id="A0A182TXH8"/>
<keyword evidence="4" id="KW-1185">Reference proteome</keyword>